<comment type="catalytic activity">
    <reaction evidence="6">
        <text>arsenic triglutathione + [thioredoxin]-dithiol + S-adenosyl-L-methionine + 2 H2O = methylarsonous acid + [thioredoxin]-disulfide + 3 glutathione + S-adenosyl-L-homocysteine + H(+)</text>
        <dbReference type="Rhea" id="RHEA:69460"/>
        <dbReference type="Rhea" id="RHEA-COMP:10698"/>
        <dbReference type="Rhea" id="RHEA-COMP:10700"/>
        <dbReference type="ChEBI" id="CHEBI:15377"/>
        <dbReference type="ChEBI" id="CHEBI:15378"/>
        <dbReference type="ChEBI" id="CHEBI:17826"/>
        <dbReference type="ChEBI" id="CHEBI:29950"/>
        <dbReference type="ChEBI" id="CHEBI:50058"/>
        <dbReference type="ChEBI" id="CHEBI:57856"/>
        <dbReference type="ChEBI" id="CHEBI:57925"/>
        <dbReference type="ChEBI" id="CHEBI:59789"/>
        <dbReference type="ChEBI" id="CHEBI:183640"/>
        <dbReference type="EC" id="2.1.1.137"/>
    </reaction>
</comment>
<protein>
    <recommendedName>
        <fullName evidence="5">Arsenite methyltransferase</fullName>
        <ecNumber evidence="4">2.1.1.137</ecNumber>
    </recommendedName>
</protein>
<evidence type="ECO:0000256" key="8">
    <source>
        <dbReference type="ARBA" id="ARBA00048428"/>
    </source>
</evidence>
<evidence type="ECO:0000256" key="5">
    <source>
        <dbReference type="ARBA" id="ARBA00034545"/>
    </source>
</evidence>
<comment type="catalytic activity">
    <reaction evidence="7">
        <text>arsenic triglutathione + 2 [thioredoxin]-dithiol + 2 S-adenosyl-L-methionine + H2O = dimethylarsinous acid + 2 [thioredoxin]-disulfide + 3 glutathione + 2 S-adenosyl-L-homocysteine + 2 H(+)</text>
        <dbReference type="Rhea" id="RHEA:69464"/>
        <dbReference type="Rhea" id="RHEA-COMP:10698"/>
        <dbReference type="Rhea" id="RHEA-COMP:10700"/>
        <dbReference type="ChEBI" id="CHEBI:15377"/>
        <dbReference type="ChEBI" id="CHEBI:15378"/>
        <dbReference type="ChEBI" id="CHEBI:23808"/>
        <dbReference type="ChEBI" id="CHEBI:29950"/>
        <dbReference type="ChEBI" id="CHEBI:50058"/>
        <dbReference type="ChEBI" id="CHEBI:57856"/>
        <dbReference type="ChEBI" id="CHEBI:57925"/>
        <dbReference type="ChEBI" id="CHEBI:59789"/>
        <dbReference type="ChEBI" id="CHEBI:183640"/>
        <dbReference type="EC" id="2.1.1.137"/>
    </reaction>
</comment>
<gene>
    <name evidence="10" type="ORF">PTSG_01809</name>
</gene>
<comment type="similarity">
    <text evidence="3">Belongs to the methyltransferase superfamily. Arsenite methyltransferase family.</text>
</comment>
<dbReference type="STRING" id="946362.F2TZ09"/>
<proteinExistence type="inferred from homology"/>
<dbReference type="PANTHER" id="PTHR43675:SF8">
    <property type="entry name" value="ARSENITE METHYLTRANSFERASE"/>
    <property type="match status" value="1"/>
</dbReference>
<dbReference type="OrthoDB" id="8300214at2759"/>
<dbReference type="InterPro" id="IPR029063">
    <property type="entry name" value="SAM-dependent_MTases_sf"/>
</dbReference>
<dbReference type="InterPro" id="IPR026669">
    <property type="entry name" value="Arsenite_MeTrfase-like"/>
</dbReference>
<dbReference type="Proteomes" id="UP000007799">
    <property type="component" value="Unassembled WGS sequence"/>
</dbReference>
<keyword evidence="10" id="KW-0489">Methyltransferase</keyword>
<evidence type="ECO:0000256" key="7">
    <source>
        <dbReference type="ARBA" id="ARBA00047943"/>
    </source>
</evidence>
<evidence type="ECO:0000256" key="3">
    <source>
        <dbReference type="ARBA" id="ARBA00034487"/>
    </source>
</evidence>
<organism evidence="11">
    <name type="scientific">Salpingoeca rosetta (strain ATCC 50818 / BSB-021)</name>
    <dbReference type="NCBI Taxonomy" id="946362"/>
    <lineage>
        <taxon>Eukaryota</taxon>
        <taxon>Choanoflagellata</taxon>
        <taxon>Craspedida</taxon>
        <taxon>Salpingoecidae</taxon>
        <taxon>Salpingoeca</taxon>
    </lineage>
</organism>
<feature type="domain" description="Methyltransferase" evidence="9">
    <location>
        <begin position="75"/>
        <end position="222"/>
    </location>
</feature>
<evidence type="ECO:0000256" key="6">
    <source>
        <dbReference type="ARBA" id="ARBA00047941"/>
    </source>
</evidence>
<evidence type="ECO:0000256" key="1">
    <source>
        <dbReference type="ARBA" id="ARBA00022679"/>
    </source>
</evidence>
<reference evidence="10" key="1">
    <citation type="submission" date="2009-08" db="EMBL/GenBank/DDBJ databases">
        <title>Annotation of Salpingoeca rosetta.</title>
        <authorList>
            <consortium name="The Broad Institute Genome Sequencing Platform"/>
            <person name="Russ C."/>
            <person name="Cuomo C."/>
            <person name="Burger G."/>
            <person name="Gray M.W."/>
            <person name="Holland P.W.H."/>
            <person name="King N."/>
            <person name="Lang F.B.F."/>
            <person name="Roger A.J."/>
            <person name="Ruiz-Trillo I."/>
            <person name="Young S.K."/>
            <person name="Zeng Q."/>
            <person name="Gargeya S."/>
            <person name="Alvarado L."/>
            <person name="Berlin A."/>
            <person name="Chapman S.B."/>
            <person name="Chen Z."/>
            <person name="Freedman E."/>
            <person name="Gellesch M."/>
            <person name="Goldberg J."/>
            <person name="Griggs A."/>
            <person name="Gujja S."/>
            <person name="Heilman E."/>
            <person name="Heiman D."/>
            <person name="Howarth C."/>
            <person name="Mehta T."/>
            <person name="Neiman D."/>
            <person name="Pearson M."/>
            <person name="Roberts A."/>
            <person name="Saif S."/>
            <person name="Shea T."/>
            <person name="Shenoy N."/>
            <person name="Sisk P."/>
            <person name="Stolte C."/>
            <person name="Sykes S."/>
            <person name="White J."/>
            <person name="Yandava C."/>
            <person name="Haas B."/>
            <person name="Nusbaum C."/>
            <person name="Birren B."/>
        </authorList>
    </citation>
    <scope>NUCLEOTIDE SEQUENCE [LARGE SCALE GENOMIC DNA]</scope>
    <source>
        <strain evidence="10">ATCC 50818</strain>
    </source>
</reference>
<evidence type="ECO:0000256" key="2">
    <source>
        <dbReference type="ARBA" id="ARBA00022691"/>
    </source>
</evidence>
<dbReference type="PANTHER" id="PTHR43675">
    <property type="entry name" value="ARSENITE METHYLTRANSFERASE"/>
    <property type="match status" value="1"/>
</dbReference>
<evidence type="ECO:0000256" key="4">
    <source>
        <dbReference type="ARBA" id="ARBA00034521"/>
    </source>
</evidence>
<dbReference type="InterPro" id="IPR025714">
    <property type="entry name" value="Methyltranfer_dom"/>
</dbReference>
<dbReference type="CDD" id="cd02440">
    <property type="entry name" value="AdoMet_MTases"/>
    <property type="match status" value="1"/>
</dbReference>
<name>F2TZ09_SALR5</name>
<dbReference type="KEGG" id="sre:PTSG_01809"/>
<dbReference type="EC" id="2.1.1.137" evidence="4"/>
<dbReference type="GO" id="GO:0030791">
    <property type="term" value="F:arsenite methyltransferase activity"/>
    <property type="evidence" value="ECO:0007669"/>
    <property type="project" value="UniProtKB-EC"/>
</dbReference>
<keyword evidence="11" id="KW-1185">Reference proteome</keyword>
<dbReference type="SUPFAM" id="SSF53335">
    <property type="entry name" value="S-adenosyl-L-methionine-dependent methyltransferases"/>
    <property type="match status" value="1"/>
</dbReference>
<dbReference type="OMA" id="EPACEDY"/>
<accession>F2TZ09</accession>
<sequence length="362" mass="39421">MDDGLKQSHVAGGQTVIDSVKEYYGKVLQSTESLKTSACTTCCAGSKKGRLFRDIPDEIISKYYGCGSPFPEQLQGLKVVDLGSGSGRDCYALAKLVGKDGFVTGVDMTEEQLDVARRHVDAFTRDVLKLDAPNMKFVKGYIEDLVGAGIEPESQDLIVSNCVVNLSPDKPAVLKGVYDILKEGGELFFSDVYADRRLSDAARKDPVLFGECIGGALYERDFIHLAKSVGFADPREVSRNVITVNDPEIRKLVGNATFYSITYRLFKLKDLEPNCEDYGQVAVYKGTIPDKELAFNLDKDHTFEAHRPVLVCGNTASMLTDTRYAPHFTVTGNREKHFGAFPCGGSSVKTGIAATSKSGGCC</sequence>
<dbReference type="eggNOG" id="ENOG502QQD6">
    <property type="taxonomic scope" value="Eukaryota"/>
</dbReference>
<comment type="catalytic activity">
    <reaction evidence="8">
        <text>arsenic triglutathione + 3 [thioredoxin]-dithiol + 3 S-adenosyl-L-methionine = trimethylarsine + 3 [thioredoxin]-disulfide + 3 glutathione + 3 S-adenosyl-L-homocysteine + 3 H(+)</text>
        <dbReference type="Rhea" id="RHEA:69432"/>
        <dbReference type="Rhea" id="RHEA-COMP:10698"/>
        <dbReference type="Rhea" id="RHEA-COMP:10700"/>
        <dbReference type="ChEBI" id="CHEBI:15378"/>
        <dbReference type="ChEBI" id="CHEBI:27130"/>
        <dbReference type="ChEBI" id="CHEBI:29950"/>
        <dbReference type="ChEBI" id="CHEBI:50058"/>
        <dbReference type="ChEBI" id="CHEBI:57856"/>
        <dbReference type="ChEBI" id="CHEBI:57925"/>
        <dbReference type="ChEBI" id="CHEBI:59789"/>
        <dbReference type="ChEBI" id="CHEBI:183640"/>
        <dbReference type="EC" id="2.1.1.137"/>
    </reaction>
</comment>
<keyword evidence="2" id="KW-0949">S-adenosyl-L-methionine</keyword>
<evidence type="ECO:0000313" key="11">
    <source>
        <dbReference type="Proteomes" id="UP000007799"/>
    </source>
</evidence>
<dbReference type="Gene3D" id="3.40.50.150">
    <property type="entry name" value="Vaccinia Virus protein VP39"/>
    <property type="match status" value="1"/>
</dbReference>
<dbReference type="AlphaFoldDB" id="F2TZ09"/>
<dbReference type="FunCoup" id="F2TZ09">
    <property type="interactions" value="102"/>
</dbReference>
<evidence type="ECO:0000259" key="9">
    <source>
        <dbReference type="Pfam" id="PF13847"/>
    </source>
</evidence>
<dbReference type="InParanoid" id="F2TZ09"/>
<dbReference type="RefSeq" id="XP_004997789.1">
    <property type="nucleotide sequence ID" value="XM_004997732.1"/>
</dbReference>
<dbReference type="Pfam" id="PF13847">
    <property type="entry name" value="Methyltransf_31"/>
    <property type="match status" value="1"/>
</dbReference>
<dbReference type="EMBL" id="GL832957">
    <property type="protein sequence ID" value="EGD78833.1"/>
    <property type="molecule type" value="Genomic_DNA"/>
</dbReference>
<dbReference type="GO" id="GO:0032259">
    <property type="term" value="P:methylation"/>
    <property type="evidence" value="ECO:0007669"/>
    <property type="project" value="UniProtKB-KW"/>
</dbReference>
<dbReference type="Gene3D" id="3.40.5.100">
    <property type="match status" value="1"/>
</dbReference>
<keyword evidence="1 10" id="KW-0808">Transferase</keyword>
<dbReference type="GeneID" id="16078383"/>
<evidence type="ECO:0000313" key="10">
    <source>
        <dbReference type="EMBL" id="EGD78833.1"/>
    </source>
</evidence>